<gene>
    <name evidence="3" type="ORF">ABID26_000062</name>
</gene>
<keyword evidence="4" id="KW-1185">Reference proteome</keyword>
<name>A0ABV2HJG1_9HYPH</name>
<dbReference type="RefSeq" id="WP_354413240.1">
    <property type="nucleotide sequence ID" value="NZ_JBEPLM010000001.1"/>
</dbReference>
<keyword evidence="1" id="KW-0812">Transmembrane</keyword>
<comment type="caution">
    <text evidence="3">The sequence shown here is derived from an EMBL/GenBank/DDBJ whole genome shotgun (WGS) entry which is preliminary data.</text>
</comment>
<sequence>MIGQFWASKRGNFALATAIAMVPLMLVVAGVVDLVGTSDDAAQLQNSLDAAGLAVGTKYQPSMSANDVRQLGQTFFAANMSAADAQEYSGSVDAFQATASGDPSAYYISLSSSISRPAFVSGAPAWQATRSAAIEVKPGAQACVLALDPHADDAVSLQGSTNVAMNGCVIAANSDAADAVSRGGSAIVSAGCVSTVGTTSGLTPPNATFSCDAPLENQYASFDPLANVTPPPYGLCTAMPNGKTITISPGTYCDKTWSGQITLNPGVYILRNVAIKPGGNGSLTGHGVTIFLMEGSQITINANETVDLSPMTSGPYAGITIFQAHGNTQALTLNGGSGSVVSGFIYAPDAPITYAGNSDMNAQGSCLRLVGKTVAMTGNSAVKSDCTAELGNREMYAGRMITLVK</sequence>
<dbReference type="Proteomes" id="UP001549036">
    <property type="component" value="Unassembled WGS sequence"/>
</dbReference>
<evidence type="ECO:0000259" key="2">
    <source>
        <dbReference type="Pfam" id="PF13400"/>
    </source>
</evidence>
<reference evidence="3 4" key="1">
    <citation type="submission" date="2024-06" db="EMBL/GenBank/DDBJ databases">
        <title>Genomic Encyclopedia of Type Strains, Phase IV (KMG-IV): sequencing the most valuable type-strain genomes for metagenomic binning, comparative biology and taxonomic classification.</title>
        <authorList>
            <person name="Goeker M."/>
        </authorList>
    </citation>
    <scope>NUCLEOTIDE SEQUENCE [LARGE SCALE GENOMIC DNA]</scope>
    <source>
        <strain evidence="3 4">DSM 29846</strain>
    </source>
</reference>
<proteinExistence type="predicted"/>
<evidence type="ECO:0000256" key="1">
    <source>
        <dbReference type="SAM" id="Phobius"/>
    </source>
</evidence>
<organism evidence="3 4">
    <name type="scientific">Mesorhizobium shonense</name>
    <dbReference type="NCBI Taxonomy" id="1209948"/>
    <lineage>
        <taxon>Bacteria</taxon>
        <taxon>Pseudomonadati</taxon>
        <taxon>Pseudomonadota</taxon>
        <taxon>Alphaproteobacteria</taxon>
        <taxon>Hyphomicrobiales</taxon>
        <taxon>Phyllobacteriaceae</taxon>
        <taxon>Mesorhizobium</taxon>
    </lineage>
</organism>
<dbReference type="InterPro" id="IPR028087">
    <property type="entry name" value="Tad_N"/>
</dbReference>
<keyword evidence="1" id="KW-1133">Transmembrane helix</keyword>
<evidence type="ECO:0000313" key="4">
    <source>
        <dbReference type="Proteomes" id="UP001549036"/>
    </source>
</evidence>
<dbReference type="EMBL" id="JBEPLM010000001">
    <property type="protein sequence ID" value="MET3590683.1"/>
    <property type="molecule type" value="Genomic_DNA"/>
</dbReference>
<evidence type="ECO:0000313" key="3">
    <source>
        <dbReference type="EMBL" id="MET3590683.1"/>
    </source>
</evidence>
<protein>
    <submittedName>
        <fullName evidence="3">Flp pilus assembly protein TadG</fullName>
    </submittedName>
</protein>
<keyword evidence="1" id="KW-0472">Membrane</keyword>
<feature type="transmembrane region" description="Helical" evidence="1">
    <location>
        <begin position="12"/>
        <end position="32"/>
    </location>
</feature>
<dbReference type="Pfam" id="PF13400">
    <property type="entry name" value="Tad"/>
    <property type="match status" value="1"/>
</dbReference>
<feature type="domain" description="Putative Flp pilus-assembly TadG-like N-terminal" evidence="2">
    <location>
        <begin position="11"/>
        <end position="56"/>
    </location>
</feature>
<accession>A0ABV2HJG1</accession>